<dbReference type="RefSeq" id="WP_379885508.1">
    <property type="nucleotide sequence ID" value="NZ_JBHTLP010000024.1"/>
</dbReference>
<keyword evidence="2" id="KW-1185">Reference proteome</keyword>
<name>A0ABW3QF36_9BACT</name>
<dbReference type="SUPFAM" id="SSF88946">
    <property type="entry name" value="Sigma2 domain of RNA polymerase sigma factors"/>
    <property type="match status" value="1"/>
</dbReference>
<organism evidence="1 2">
    <name type="scientific">Larkinella insperata</name>
    <dbReference type="NCBI Taxonomy" id="332158"/>
    <lineage>
        <taxon>Bacteria</taxon>
        <taxon>Pseudomonadati</taxon>
        <taxon>Bacteroidota</taxon>
        <taxon>Cytophagia</taxon>
        <taxon>Cytophagales</taxon>
        <taxon>Spirosomataceae</taxon>
        <taxon>Larkinella</taxon>
    </lineage>
</organism>
<gene>
    <name evidence="1" type="ORF">ACFQ4C_28700</name>
</gene>
<evidence type="ECO:0000313" key="1">
    <source>
        <dbReference type="EMBL" id="MFD1145144.1"/>
    </source>
</evidence>
<comment type="caution">
    <text evidence="1">The sequence shown here is derived from an EMBL/GenBank/DDBJ whole genome shotgun (WGS) entry which is preliminary data.</text>
</comment>
<accession>A0ABW3QF36</accession>
<protein>
    <recommendedName>
        <fullName evidence="3">Sigma-70 family RNA polymerase sigma factor</fullName>
    </recommendedName>
</protein>
<dbReference type="Gene3D" id="1.10.1740.10">
    <property type="match status" value="1"/>
</dbReference>
<reference evidence="2" key="1">
    <citation type="journal article" date="2019" name="Int. J. Syst. Evol. Microbiol.">
        <title>The Global Catalogue of Microorganisms (GCM) 10K type strain sequencing project: providing services to taxonomists for standard genome sequencing and annotation.</title>
        <authorList>
            <consortium name="The Broad Institute Genomics Platform"/>
            <consortium name="The Broad Institute Genome Sequencing Center for Infectious Disease"/>
            <person name="Wu L."/>
            <person name="Ma J."/>
        </authorList>
    </citation>
    <scope>NUCLEOTIDE SEQUENCE [LARGE SCALE GENOMIC DNA]</scope>
    <source>
        <strain evidence="2">CCUG 55608</strain>
    </source>
</reference>
<evidence type="ECO:0008006" key="3">
    <source>
        <dbReference type="Google" id="ProtNLM"/>
    </source>
</evidence>
<proteinExistence type="predicted"/>
<dbReference type="InterPro" id="IPR013325">
    <property type="entry name" value="RNA_pol_sigma_r2"/>
</dbReference>
<dbReference type="EMBL" id="JBHTLP010000024">
    <property type="protein sequence ID" value="MFD1145144.1"/>
    <property type="molecule type" value="Genomic_DNA"/>
</dbReference>
<sequence length="128" mass="15115">MLTTNEQLPYRVTEEDQMVLRAIDYQAVALRFCESLIKDKMVAERLVSDVFREIEENGLALQPERKFKAYLFQHLRDQCLNHLRTADRAELIRQACAEPAHPRKEPKAFDWQYFIKETLQTASAVRLF</sequence>
<dbReference type="Proteomes" id="UP001597116">
    <property type="component" value="Unassembled WGS sequence"/>
</dbReference>
<evidence type="ECO:0000313" key="2">
    <source>
        <dbReference type="Proteomes" id="UP001597116"/>
    </source>
</evidence>